<feature type="domain" description="TNFR-Cys" evidence="4">
    <location>
        <begin position="61"/>
        <end position="103"/>
    </location>
</feature>
<evidence type="ECO:0000256" key="3">
    <source>
        <dbReference type="SAM" id="SignalP"/>
    </source>
</evidence>
<feature type="transmembrane region" description="Helical" evidence="2">
    <location>
        <begin position="198"/>
        <end position="220"/>
    </location>
</feature>
<dbReference type="SUPFAM" id="SSF57586">
    <property type="entry name" value="TNF receptor-like"/>
    <property type="match status" value="2"/>
</dbReference>
<gene>
    <name evidence="5" type="primary">CD40</name>
</gene>
<dbReference type="Proteomes" id="UP000694580">
    <property type="component" value="Chromosome 17"/>
</dbReference>
<reference evidence="5" key="3">
    <citation type="submission" date="2025-09" db="UniProtKB">
        <authorList>
            <consortium name="Ensembl"/>
        </authorList>
    </citation>
    <scope>IDENTIFICATION</scope>
</reference>
<keyword evidence="2" id="KW-0812">Transmembrane</keyword>
<comment type="caution">
    <text evidence="1">Lacks conserved residue(s) required for the propagation of feature annotation.</text>
</comment>
<dbReference type="Ensembl" id="ENSDCDT00010015615.1">
    <property type="protein sequence ID" value="ENSDCDP00010014828.1"/>
    <property type="gene ID" value="ENSDCDG00010006757.1"/>
</dbReference>
<dbReference type="Gene3D" id="2.10.50.10">
    <property type="entry name" value="Tumor Necrosis Factor Receptor, subunit A, domain 2"/>
    <property type="match status" value="3"/>
</dbReference>
<dbReference type="GO" id="GO:0050829">
    <property type="term" value="P:defense response to Gram-negative bacterium"/>
    <property type="evidence" value="ECO:0007669"/>
    <property type="project" value="TreeGrafter"/>
</dbReference>
<reference evidence="5 6" key="1">
    <citation type="submission" date="2020-06" db="EMBL/GenBank/DDBJ databases">
        <authorList>
            <consortium name="Wellcome Sanger Institute Data Sharing"/>
        </authorList>
    </citation>
    <scope>NUCLEOTIDE SEQUENCE [LARGE SCALE GENOMIC DNA]</scope>
</reference>
<protein>
    <recommendedName>
        <fullName evidence="4">TNFR-Cys domain-containing protein</fullName>
    </recommendedName>
</protein>
<evidence type="ECO:0000256" key="2">
    <source>
        <dbReference type="SAM" id="Phobius"/>
    </source>
</evidence>
<feature type="repeat" description="TNFR-Cys" evidence="1">
    <location>
        <begin position="61"/>
        <end position="103"/>
    </location>
</feature>
<feature type="chain" id="PRO_5044293183" description="TNFR-Cys domain-containing protein" evidence="3">
    <location>
        <begin position="26"/>
        <end position="254"/>
    </location>
</feature>
<dbReference type="GO" id="GO:0050830">
    <property type="term" value="P:defense response to Gram-positive bacterium"/>
    <property type="evidence" value="ECO:0007669"/>
    <property type="project" value="TreeGrafter"/>
</dbReference>
<organism evidence="5 6">
    <name type="scientific">Denticeps clupeoides</name>
    <name type="common">denticle herring</name>
    <dbReference type="NCBI Taxonomy" id="299321"/>
    <lineage>
        <taxon>Eukaryota</taxon>
        <taxon>Metazoa</taxon>
        <taxon>Chordata</taxon>
        <taxon>Craniata</taxon>
        <taxon>Vertebrata</taxon>
        <taxon>Euteleostomi</taxon>
        <taxon>Actinopterygii</taxon>
        <taxon>Neopterygii</taxon>
        <taxon>Teleostei</taxon>
        <taxon>Clupei</taxon>
        <taxon>Clupeiformes</taxon>
        <taxon>Denticipitoidei</taxon>
        <taxon>Denticipitidae</taxon>
        <taxon>Denticeps</taxon>
    </lineage>
</organism>
<dbReference type="CDD" id="cd00185">
    <property type="entry name" value="TNFRSF"/>
    <property type="match status" value="1"/>
</dbReference>
<keyword evidence="2" id="KW-1133">Transmembrane helix</keyword>
<dbReference type="GO" id="GO:0009897">
    <property type="term" value="C:external side of plasma membrane"/>
    <property type="evidence" value="ECO:0007669"/>
    <property type="project" value="TreeGrafter"/>
</dbReference>
<dbReference type="GeneTree" id="ENSGT00950000183126"/>
<keyword evidence="2" id="KW-0472">Membrane</keyword>
<dbReference type="PANTHER" id="PTHR46838:SF1">
    <property type="entry name" value="TUMOR NECROSIS FACTOR RECEPTOR SUPERFAMILY MEMBER 14"/>
    <property type="match status" value="1"/>
</dbReference>
<dbReference type="GO" id="GO:0002720">
    <property type="term" value="P:positive regulation of cytokine production involved in immune response"/>
    <property type="evidence" value="ECO:0007669"/>
    <property type="project" value="TreeGrafter"/>
</dbReference>
<dbReference type="Pfam" id="PF00020">
    <property type="entry name" value="TNFR_c6"/>
    <property type="match status" value="2"/>
</dbReference>
<evidence type="ECO:0000259" key="4">
    <source>
        <dbReference type="PROSITE" id="PS50050"/>
    </source>
</evidence>
<feature type="disulfide bond" evidence="1">
    <location>
        <begin position="62"/>
        <end position="77"/>
    </location>
</feature>
<feature type="signal peptide" evidence="3">
    <location>
        <begin position="1"/>
        <end position="25"/>
    </location>
</feature>
<dbReference type="PROSITE" id="PS00652">
    <property type="entry name" value="TNFR_NGFR_1"/>
    <property type="match status" value="1"/>
</dbReference>
<sequence>MLRFFSAKLAGVALLLFAFLNSHLCCGPAHDEEGEECCPMCGPGYYVYKRCTQSSTTTCGPCPPSTFMDEQNDRGRCLSCTNCNSSGGLRVKRSCTSTTDAACEPLEGHHCTSLQFNGSCRAAAAHSKCDPGQFIKQHGAASADTVCEKCVEDTYSDGSFSRCRTHTRCESRGQYRIKAGTSTSDAECGDNKSFELKMIVLITSVFVGIGVVVTVVLEIFDQVKPSKKEKPRRRTKCLLFPEPLSWKSPSRGCN</sequence>
<keyword evidence="3" id="KW-0732">Signal</keyword>
<dbReference type="SMART" id="SM00208">
    <property type="entry name" value="TNFR"/>
    <property type="match status" value="4"/>
</dbReference>
<dbReference type="PROSITE" id="PS50050">
    <property type="entry name" value="TNFR_NGFR_2"/>
    <property type="match status" value="1"/>
</dbReference>
<dbReference type="GO" id="GO:0046642">
    <property type="term" value="P:negative regulation of alpha-beta T cell proliferation"/>
    <property type="evidence" value="ECO:0007669"/>
    <property type="project" value="TreeGrafter"/>
</dbReference>
<evidence type="ECO:0000256" key="1">
    <source>
        <dbReference type="PROSITE-ProRule" id="PRU00206"/>
    </source>
</evidence>
<dbReference type="InterPro" id="IPR001368">
    <property type="entry name" value="TNFR/NGFR_Cys_rich_reg"/>
</dbReference>
<keyword evidence="1" id="KW-1015">Disulfide bond</keyword>
<name>A0AAY4B1E8_9TELE</name>
<keyword evidence="6" id="KW-1185">Reference proteome</keyword>
<dbReference type="PANTHER" id="PTHR46838">
    <property type="entry name" value="TUMOR NECROSIS FACTOR RECEPTOR SUPERFAMILY MEMBER 14"/>
    <property type="match status" value="1"/>
</dbReference>
<reference evidence="5" key="2">
    <citation type="submission" date="2025-08" db="UniProtKB">
        <authorList>
            <consortium name="Ensembl"/>
        </authorList>
    </citation>
    <scope>IDENTIFICATION</scope>
</reference>
<dbReference type="AlphaFoldDB" id="A0AAY4B1E8"/>
<evidence type="ECO:0000313" key="6">
    <source>
        <dbReference type="Proteomes" id="UP000694580"/>
    </source>
</evidence>
<evidence type="ECO:0000313" key="5">
    <source>
        <dbReference type="Ensembl" id="ENSDCDP00010014828.1"/>
    </source>
</evidence>
<dbReference type="GO" id="GO:2000406">
    <property type="term" value="P:positive regulation of T cell migration"/>
    <property type="evidence" value="ECO:0007669"/>
    <property type="project" value="TreeGrafter"/>
</dbReference>
<accession>A0AAY4B1E8</accession>
<proteinExistence type="predicted"/>